<dbReference type="Gene3D" id="1.10.443.10">
    <property type="entry name" value="Intergrase catalytic core"/>
    <property type="match status" value="1"/>
</dbReference>
<dbReference type="InterPro" id="IPR013762">
    <property type="entry name" value="Integrase-like_cat_sf"/>
</dbReference>
<dbReference type="GO" id="GO:0015074">
    <property type="term" value="P:DNA integration"/>
    <property type="evidence" value="ECO:0007669"/>
    <property type="project" value="InterPro"/>
</dbReference>
<dbReference type="AlphaFoldDB" id="A0A9W7FW67"/>
<dbReference type="GO" id="GO:0006310">
    <property type="term" value="P:DNA recombination"/>
    <property type="evidence" value="ECO:0007669"/>
    <property type="project" value="InterPro"/>
</dbReference>
<keyword evidence="2" id="KW-1185">Reference proteome</keyword>
<organism evidence="1 2">
    <name type="scientific">Triparma columacea</name>
    <dbReference type="NCBI Taxonomy" id="722753"/>
    <lineage>
        <taxon>Eukaryota</taxon>
        <taxon>Sar</taxon>
        <taxon>Stramenopiles</taxon>
        <taxon>Ochrophyta</taxon>
        <taxon>Bolidophyceae</taxon>
        <taxon>Parmales</taxon>
        <taxon>Triparmaceae</taxon>
        <taxon>Triparma</taxon>
    </lineage>
</organism>
<proteinExistence type="predicted"/>
<evidence type="ECO:0000313" key="2">
    <source>
        <dbReference type="Proteomes" id="UP001165065"/>
    </source>
</evidence>
<gene>
    <name evidence="1" type="ORF">TrCOL_g12364</name>
</gene>
<evidence type="ECO:0000313" key="1">
    <source>
        <dbReference type="EMBL" id="GMI20052.1"/>
    </source>
</evidence>
<comment type="caution">
    <text evidence="1">The sequence shown here is derived from an EMBL/GenBank/DDBJ whole genome shotgun (WGS) entry which is preliminary data.</text>
</comment>
<accession>A0A9W7FW67</accession>
<reference evidence="2" key="1">
    <citation type="journal article" date="2023" name="Commun. Biol.">
        <title>Genome analysis of Parmales, the sister group of diatoms, reveals the evolutionary specialization of diatoms from phago-mixotrophs to photoautotrophs.</title>
        <authorList>
            <person name="Ban H."/>
            <person name="Sato S."/>
            <person name="Yoshikawa S."/>
            <person name="Yamada K."/>
            <person name="Nakamura Y."/>
            <person name="Ichinomiya M."/>
            <person name="Sato N."/>
            <person name="Blanc-Mathieu R."/>
            <person name="Endo H."/>
            <person name="Kuwata A."/>
            <person name="Ogata H."/>
        </authorList>
    </citation>
    <scope>NUCLEOTIDE SEQUENCE [LARGE SCALE GENOMIC DNA]</scope>
</reference>
<name>A0A9W7FW67_9STRA</name>
<dbReference type="Proteomes" id="UP001165065">
    <property type="component" value="Unassembled WGS sequence"/>
</dbReference>
<protein>
    <submittedName>
        <fullName evidence="1">Uncharacterized protein</fullName>
    </submittedName>
</protein>
<sequence length="351" mass="37788">MMTALDNKQRADVGVGFIMYLRKVRKGHQSDFIKTEALKGYLLSVRLRFAYCGLPAPWSVGGGKAGGIHQSSYFPIIADVLREHKKGDAARVPKSPMTGPVLLKVIELGGTITEESGGRVKHRVAALIELASACGLRPIETVNLGQNGQDDRLRLEDVTIRTEKGIPIVENGMWNPKFKGNPLDTLTQLGRVATLVFEKQKNGANGKPRSYLRNPIYGEPTGLKICPVRSLARIVADKLRSGDAGSSLLATVSKEGTGADVTIKSTGLVSLMRAAAEEVTDFSIKASNLTAHSTRSTFAMLNYLEGSLPGDASDGRTATITAQRDWAIRVITEIAEDFEGEDPGDGKQKGN</sequence>
<dbReference type="GO" id="GO:0003677">
    <property type="term" value="F:DNA binding"/>
    <property type="evidence" value="ECO:0007669"/>
    <property type="project" value="InterPro"/>
</dbReference>
<dbReference type="EMBL" id="BRYA01001831">
    <property type="protein sequence ID" value="GMI20052.1"/>
    <property type="molecule type" value="Genomic_DNA"/>
</dbReference>